<accession>A0ABQ9Y595</accession>
<evidence type="ECO:0000256" key="1">
    <source>
        <dbReference type="SAM" id="MobiDB-lite"/>
    </source>
</evidence>
<name>A0ABQ9Y595_9EUKA</name>
<sequence length="2751" mass="310547">MSSANNNPRQIETVLSQFQSAADSGDVAQCQTVVETHFRLIQEYCHRSDMDAQLLQTLGEYSFKCCISTLSINPKHPESVVLIGSLFHSILSFNFTPPLLPYRKNQKAPHTLDSNRLFETIRAPHHTQILINSFLAICDGRTALSPQTPILKSLLSLLRPLSMIFINTPRPQLAQYKTIVDQMWQGLFKKEMFSQEPHPKPHHILKIFRFIEFFTHCTNSHSDAISTTFRFIRALSVNLLSFQPSWDYGIPLLAHLFKAIASQCRVTQNGQIEDIQSTPIADHPNDRPPQYSSILFAPLVVDPSKILEGFDPQKVWGQLNTIHPSNTHTDNCLNEVKQYLVQLYPLLKPSLGSQTHPAPNDAHQQSRNGKSHRKLPPKPPKRISPKTYEAFASSPFLAEGTTVMEVRRQLSNFAGKVFVTDPTHKNRLTEEHIFTFQTLFARLFEENSVTDTVGRVFGPEDAVPYAVSVFRTDDLSMVMPSLLTNCLWNDLKKLLVSTPNPDRVVDVLGSILSFTDYEELTLPVHLFDIVFHVITNRNDLNLATISTKTLCQTLLDSYSSFHRRVFNHFKEPLQLSLDSPEQNENLDRTAIVAPYRGETEPALGYSSLLIPRLHVMERLLFLWKQQAGDPDMRSLFFEEMDNALTISELEMGLTIFWTWGTDSSAQDRFRPSWVRELSKLDIGQSLRNPVPSDENPFPVLVFDPQHNVNLNHPHAVVFIRILLSLLINPSTQPELSLLSTVVPKEQNQKAVSTLLQNLKPALKTPETPSQQTQLSSAVDLTATLISSFGPSTVPKDVVEGWTAIDTLNSSILDKFDRIYETVHKMDTTLTRLTTPSSNTNWQLLFSPKRKEAVVAALSKLNRSPQQIRALTETGGSGWFVRWLTISQLGDRQELDLLPRLYAFNTLSDILEARSPITSLSQFFEKFQQIPNLLEGLNFDTSTNVALSLTISSMNSFFSEYNSFLPSLSNFKAPQPLADTTLTTLALSDREMIVKMCQDHTMATELISLNLLSSSPPLLTQVLTHMNFDSSRSDAFPDVTTALILLTQFDLKVIEGLDAKGIAWLLPLFILVLGRSNKDSLLPSLQTIVASLSEAPEPTKTIVKRAILNHLSALLHPNTVTTTTSSFFTTLLTVVAPIIRPHLVVLCSTLLLIHLWSSKLPQPVPNSFDNALLLQAIKHLLDLIEEDNALSHLTQILEVSLFDTFTIPHYVFAKLGFFSNRPRELLAGEPELLYRLLLSTIQISPILCTQTLTSLQAIQEAEDRTELLAPTHLNSTPLLSHRHISFMETVFKYYQNQVSSVDPTFSFIPVFFSFYFNTLLHTSDLSSSDWFHQSLGGFQRQIPSGRLLDYFFRQHNESLSQRNKTSLLTSFFFHADYARFFRFDYFHRVDIFRCLSQNADGDIADNGSGQLPPSVHHFLSTLISLLLDDLDNSNRPKSNLGISRYLASLSSDQELIKTLLSSSLIPHDDNTPAEPALTFIQVFSSLSRSYHRNQDYLPPLQILFHNLISHSLDHSWPPSAFAQIILILRAATQSFLEASEHQPVQEDTFPRALVGLWKHAVLKVNQPHTSNEIITILGSCWSFIFSEQFFRLVLSAKERFAFFVIAMVYPSVISSNDLKVWSDARDWCLDFITNSPNHHQQMCAFDAFLCLLTIPSNNRPAHDSVLQSSLSSFLQKNIAKKEATQFFEEITRRTSQSSLLSELVLCDETLSLLINDFLSQSTTREHSHKVLMSSLTHPLNTNVAVTLLFPDFLHRPQGADPAIVPTSPNQHPLYPVYLIQLVDIVTRSQQPLILDLVHCDIANLRSANIAFSALFLSRLFETLAAVPKDAAKLWPILPGLLGDPRHHKELQSFFLKMKSQQLSNVFSNQTPTAPDQAPLRQINEGTRKFSRRKPRQAENIHVDQDISTSNAILHTLLLISLGDDKPIEGLSFLTKLLPNLPQSVASSLVSHTSQCLDSTFRSTLPRISLSLVKSAPYVNAVIVFLQALLSRVDSDTLTRNATLLIRLLYLTVSAMVSSMSVSFADPTMAEINAIVDEAGWNGLRLSQDPLDSLAKWIFTQIISNDSLFTQLNIHFLLPQSFLLPKMNFCSFILKRTAGIAFNQKHPTLHVQGPPPDPFQFLSTDVKATLTKAKLDLIRTMKHRQSSPKDIHRQLLSLHLLPFNSDAWKPFRNDEILSTMLVDLQDGRTFKNEDCESAVHILKRIKFFPDTIPLPPTIWPSSSMIFDFGHDRELFTVSMTQFCLQLVDIFNLIGQVARFSIDPSVVEANSEVLLSASTTLYLLHGLQNQKACIRQWKDAVNPASGITIPKTMAFISKMMDTSIAIPSTRDLSRVFHGFGQTIPQHVDPRACGLLKHVLVFCLPFSSINERKSFVDEYQAQIAYVKRNFTAIHSSTFDFKPQLEQWSSYVRSITQDFSPSSAESQTLTSLHLLLRGLHSPLPPAPPKIAKDHPTLAAISTVISSISSYFTVGEGSLQSIEQQMTPIKNSINNSIPVKVEIVRHRKVFDEWAKYLEHFSEPTIHEFLVYLSKVIAPKVPPMAPELKIDKTHPKIVMNETPFKHYVQMINKGLKDAHMRIRKAMTTLSPNTSAPFRYPQVSPQIAYLVPSVKRDIEYHLSCVCQLEGINQSLEVEKLFLTQISNLTPPPHLPLVTINPSDDVIPCDPDLLAEFNQRFKLLHFSFSEFVANPLAQPIHYENALKRFSDHLPRFNSLKYLLRSPDNQRPLRNLCTTLSVHLYSHLDLVHRTEQTISNL</sequence>
<evidence type="ECO:0000313" key="3">
    <source>
        <dbReference type="Proteomes" id="UP001281761"/>
    </source>
</evidence>
<feature type="compositionally biased region" description="Polar residues" evidence="1">
    <location>
        <begin position="351"/>
        <end position="368"/>
    </location>
</feature>
<reference evidence="2 3" key="1">
    <citation type="journal article" date="2022" name="bioRxiv">
        <title>Genomics of Preaxostyla Flagellates Illuminates Evolutionary Transitions and the Path Towards Mitochondrial Loss.</title>
        <authorList>
            <person name="Novak L.V.F."/>
            <person name="Treitli S.C."/>
            <person name="Pyrih J."/>
            <person name="Halakuc P."/>
            <person name="Pipaliya S.V."/>
            <person name="Vacek V."/>
            <person name="Brzon O."/>
            <person name="Soukal P."/>
            <person name="Eme L."/>
            <person name="Dacks J.B."/>
            <person name="Karnkowska A."/>
            <person name="Elias M."/>
            <person name="Hampl V."/>
        </authorList>
    </citation>
    <scope>NUCLEOTIDE SEQUENCE [LARGE SCALE GENOMIC DNA]</scope>
    <source>
        <strain evidence="2">NAU3</strain>
        <tissue evidence="2">Gut</tissue>
    </source>
</reference>
<dbReference type="EMBL" id="JARBJD010000034">
    <property type="protein sequence ID" value="KAK2958922.1"/>
    <property type="molecule type" value="Genomic_DNA"/>
</dbReference>
<protein>
    <submittedName>
        <fullName evidence="2">Uncharacterized protein</fullName>
    </submittedName>
</protein>
<keyword evidence="3" id="KW-1185">Reference proteome</keyword>
<organism evidence="2 3">
    <name type="scientific">Blattamonas nauphoetae</name>
    <dbReference type="NCBI Taxonomy" id="2049346"/>
    <lineage>
        <taxon>Eukaryota</taxon>
        <taxon>Metamonada</taxon>
        <taxon>Preaxostyla</taxon>
        <taxon>Oxymonadida</taxon>
        <taxon>Blattamonas</taxon>
    </lineage>
</organism>
<evidence type="ECO:0000313" key="2">
    <source>
        <dbReference type="EMBL" id="KAK2958922.1"/>
    </source>
</evidence>
<proteinExistence type="predicted"/>
<feature type="region of interest" description="Disordered" evidence="1">
    <location>
        <begin position="351"/>
        <end position="385"/>
    </location>
</feature>
<feature type="compositionally biased region" description="Basic residues" evidence="1">
    <location>
        <begin position="369"/>
        <end position="384"/>
    </location>
</feature>
<comment type="caution">
    <text evidence="2">The sequence shown here is derived from an EMBL/GenBank/DDBJ whole genome shotgun (WGS) entry which is preliminary data.</text>
</comment>
<dbReference type="Proteomes" id="UP001281761">
    <property type="component" value="Unassembled WGS sequence"/>
</dbReference>
<gene>
    <name evidence="2" type="ORF">BLNAU_6171</name>
</gene>